<sequence length="108" mass="11774">MGIVLLSGSGHVVKPPDEVGVDWYTYIWRFPYQPQKELEEMKPVNELVKDHGYPVSTIGAVNSTALSLNNSVVGTSNSTTAFGKTLKKVNNKVSSSQGLKQELEDCCS</sequence>
<gene>
    <name evidence="1" type="ORF">HAX54_002634</name>
</gene>
<proteinExistence type="predicted"/>
<evidence type="ECO:0000313" key="2">
    <source>
        <dbReference type="Proteomes" id="UP000823775"/>
    </source>
</evidence>
<dbReference type="EMBL" id="JACEIK010011185">
    <property type="protein sequence ID" value="MCE3215512.1"/>
    <property type="molecule type" value="Genomic_DNA"/>
</dbReference>
<name>A0ABS8WW15_DATST</name>
<reference evidence="1 2" key="1">
    <citation type="journal article" date="2021" name="BMC Genomics">
        <title>Datura genome reveals duplications of psychoactive alkaloid biosynthetic genes and high mutation rate following tissue culture.</title>
        <authorList>
            <person name="Rajewski A."/>
            <person name="Carter-House D."/>
            <person name="Stajich J."/>
            <person name="Litt A."/>
        </authorList>
    </citation>
    <scope>NUCLEOTIDE SEQUENCE [LARGE SCALE GENOMIC DNA]</scope>
    <source>
        <strain evidence="1">AR-01</strain>
    </source>
</reference>
<comment type="caution">
    <text evidence="1">The sequence shown here is derived from an EMBL/GenBank/DDBJ whole genome shotgun (WGS) entry which is preliminary data.</text>
</comment>
<protein>
    <submittedName>
        <fullName evidence="1">Uncharacterized protein</fullName>
    </submittedName>
</protein>
<organism evidence="1 2">
    <name type="scientific">Datura stramonium</name>
    <name type="common">Jimsonweed</name>
    <name type="synonym">Common thornapple</name>
    <dbReference type="NCBI Taxonomy" id="4076"/>
    <lineage>
        <taxon>Eukaryota</taxon>
        <taxon>Viridiplantae</taxon>
        <taxon>Streptophyta</taxon>
        <taxon>Embryophyta</taxon>
        <taxon>Tracheophyta</taxon>
        <taxon>Spermatophyta</taxon>
        <taxon>Magnoliopsida</taxon>
        <taxon>eudicotyledons</taxon>
        <taxon>Gunneridae</taxon>
        <taxon>Pentapetalae</taxon>
        <taxon>asterids</taxon>
        <taxon>lamiids</taxon>
        <taxon>Solanales</taxon>
        <taxon>Solanaceae</taxon>
        <taxon>Solanoideae</taxon>
        <taxon>Datureae</taxon>
        <taxon>Datura</taxon>
    </lineage>
</organism>
<evidence type="ECO:0000313" key="1">
    <source>
        <dbReference type="EMBL" id="MCE3215512.1"/>
    </source>
</evidence>
<dbReference type="Proteomes" id="UP000823775">
    <property type="component" value="Unassembled WGS sequence"/>
</dbReference>
<accession>A0ABS8WW15</accession>
<keyword evidence="2" id="KW-1185">Reference proteome</keyword>